<feature type="chain" id="PRO_5040931163" evidence="1">
    <location>
        <begin position="24"/>
        <end position="209"/>
    </location>
</feature>
<evidence type="ECO:0000313" key="3">
    <source>
        <dbReference type="EMBL" id="MCJ8210378.1"/>
    </source>
</evidence>
<organism evidence="3 4">
    <name type="scientific">Mucilaginibacter straminoryzae</name>
    <dbReference type="NCBI Taxonomy" id="2932774"/>
    <lineage>
        <taxon>Bacteria</taxon>
        <taxon>Pseudomonadati</taxon>
        <taxon>Bacteroidota</taxon>
        <taxon>Sphingobacteriia</taxon>
        <taxon>Sphingobacteriales</taxon>
        <taxon>Sphingobacteriaceae</taxon>
        <taxon>Mucilaginibacter</taxon>
    </lineage>
</organism>
<evidence type="ECO:0000256" key="1">
    <source>
        <dbReference type="SAM" id="SignalP"/>
    </source>
</evidence>
<dbReference type="Proteomes" id="UP001139450">
    <property type="component" value="Unassembled WGS sequence"/>
</dbReference>
<feature type="domain" description="DUF4136" evidence="2">
    <location>
        <begin position="34"/>
        <end position="206"/>
    </location>
</feature>
<accession>A0A9X2BDI7</accession>
<dbReference type="PROSITE" id="PS51257">
    <property type="entry name" value="PROKAR_LIPOPROTEIN"/>
    <property type="match status" value="1"/>
</dbReference>
<name>A0A9X2BDI7_9SPHI</name>
<comment type="caution">
    <text evidence="3">The sequence shown here is derived from an EMBL/GenBank/DDBJ whole genome shotgun (WGS) entry which is preliminary data.</text>
</comment>
<dbReference type="Pfam" id="PF13590">
    <property type="entry name" value="DUF4136"/>
    <property type="match status" value="1"/>
</dbReference>
<dbReference type="RefSeq" id="WP_245130214.1">
    <property type="nucleotide sequence ID" value="NZ_JALJEJ010000004.1"/>
</dbReference>
<dbReference type="AlphaFoldDB" id="A0A9X2BDI7"/>
<keyword evidence="1" id="KW-0732">Signal</keyword>
<feature type="signal peptide" evidence="1">
    <location>
        <begin position="1"/>
        <end position="23"/>
    </location>
</feature>
<keyword evidence="4" id="KW-1185">Reference proteome</keyword>
<dbReference type="Gene3D" id="3.30.160.670">
    <property type="match status" value="1"/>
</dbReference>
<evidence type="ECO:0000259" key="2">
    <source>
        <dbReference type="Pfam" id="PF13590"/>
    </source>
</evidence>
<evidence type="ECO:0000313" key="4">
    <source>
        <dbReference type="Proteomes" id="UP001139450"/>
    </source>
</evidence>
<protein>
    <submittedName>
        <fullName evidence="3">DUF4136 domain-containing protein</fullName>
    </submittedName>
</protein>
<gene>
    <name evidence="3" type="ORF">MUY27_11720</name>
</gene>
<sequence length="209" mass="23968">MKRVFYSLIVVGVMLLSACSSYNYYKAGASTISTTKYRTFAWVKDEKQSNPKPDYRGKQYAGNMYYNNSLAAERIKEATILTLQSKGLKLDNEEPDLLVHYSSAVGRGTRMEYYSPYSYYWGGGFYRPYWGGRWGWGWGWPYGGYAWGPTYAVPENYKEGTIIIDLIDRKSNKIVWRGFGVGELKNPEKALNDLPKVIDGIFKQLPITM</sequence>
<reference evidence="3" key="1">
    <citation type="submission" date="2022-04" db="EMBL/GenBank/DDBJ databases">
        <title>Mucilaginibacter sp. RS28 isolated from freshwater.</title>
        <authorList>
            <person name="Ko S.-R."/>
        </authorList>
    </citation>
    <scope>NUCLEOTIDE SEQUENCE</scope>
    <source>
        <strain evidence="3">RS28</strain>
    </source>
</reference>
<dbReference type="InterPro" id="IPR025411">
    <property type="entry name" value="DUF4136"/>
</dbReference>
<dbReference type="EMBL" id="JALJEJ010000004">
    <property type="protein sequence ID" value="MCJ8210378.1"/>
    <property type="molecule type" value="Genomic_DNA"/>
</dbReference>
<proteinExistence type="predicted"/>